<evidence type="ECO:0000259" key="5">
    <source>
        <dbReference type="Pfam" id="PF02826"/>
    </source>
</evidence>
<dbReference type="Proteomes" id="UP001501729">
    <property type="component" value="Unassembled WGS sequence"/>
</dbReference>
<comment type="similarity">
    <text evidence="3">Belongs to the D-isomer specific 2-hydroxyacid dehydrogenase family.</text>
</comment>
<comment type="caution">
    <text evidence="6">The sequence shown here is derived from an EMBL/GenBank/DDBJ whole genome shotgun (WGS) entry which is preliminary data.</text>
</comment>
<dbReference type="EMBL" id="BAABKX010000001">
    <property type="protein sequence ID" value="GAA5044897.1"/>
    <property type="molecule type" value="Genomic_DNA"/>
</dbReference>
<name>A0AAV3UDU3_9EURY</name>
<dbReference type="InterPro" id="IPR029753">
    <property type="entry name" value="D-isomer_DH_CS"/>
</dbReference>
<evidence type="ECO:0000313" key="7">
    <source>
        <dbReference type="Proteomes" id="UP001501729"/>
    </source>
</evidence>
<dbReference type="GO" id="GO:0051287">
    <property type="term" value="F:NAD binding"/>
    <property type="evidence" value="ECO:0007669"/>
    <property type="project" value="InterPro"/>
</dbReference>
<evidence type="ECO:0000259" key="4">
    <source>
        <dbReference type="Pfam" id="PF00389"/>
    </source>
</evidence>
<dbReference type="RefSeq" id="WP_227775985.1">
    <property type="nucleotide sequence ID" value="NZ_BAABKX010000001.1"/>
</dbReference>
<dbReference type="PANTHER" id="PTHR43333">
    <property type="entry name" value="2-HACID_DH_C DOMAIN-CONTAINING PROTEIN"/>
    <property type="match status" value="1"/>
</dbReference>
<dbReference type="PANTHER" id="PTHR43333:SF1">
    <property type="entry name" value="D-ISOMER SPECIFIC 2-HYDROXYACID DEHYDROGENASE NAD-BINDING DOMAIN-CONTAINING PROTEIN"/>
    <property type="match status" value="1"/>
</dbReference>
<gene>
    <name evidence="6" type="ORF">GCM10025751_11980</name>
</gene>
<dbReference type="GO" id="GO:0016616">
    <property type="term" value="F:oxidoreductase activity, acting on the CH-OH group of donors, NAD or NADP as acceptor"/>
    <property type="evidence" value="ECO:0007669"/>
    <property type="project" value="InterPro"/>
</dbReference>
<protein>
    <submittedName>
        <fullName evidence="6">D-2-hydroxyacid dehydrogenase</fullName>
    </submittedName>
</protein>
<organism evidence="6 7">
    <name type="scientific">Haladaptatus pallidirubidus</name>
    <dbReference type="NCBI Taxonomy" id="1008152"/>
    <lineage>
        <taxon>Archaea</taxon>
        <taxon>Methanobacteriati</taxon>
        <taxon>Methanobacteriota</taxon>
        <taxon>Stenosarchaea group</taxon>
        <taxon>Halobacteria</taxon>
        <taxon>Halobacteriales</taxon>
        <taxon>Haladaptataceae</taxon>
        <taxon>Haladaptatus</taxon>
    </lineage>
</organism>
<dbReference type="PROSITE" id="PS00671">
    <property type="entry name" value="D_2_HYDROXYACID_DH_3"/>
    <property type="match status" value="1"/>
</dbReference>
<evidence type="ECO:0000256" key="2">
    <source>
        <dbReference type="ARBA" id="ARBA00023027"/>
    </source>
</evidence>
<evidence type="ECO:0000256" key="3">
    <source>
        <dbReference type="RuleBase" id="RU003719"/>
    </source>
</evidence>
<dbReference type="Pfam" id="PF02826">
    <property type="entry name" value="2-Hacid_dh_C"/>
    <property type="match status" value="1"/>
</dbReference>
<proteinExistence type="inferred from homology"/>
<accession>A0AAV3UDU3</accession>
<keyword evidence="7" id="KW-1185">Reference proteome</keyword>
<dbReference type="AlphaFoldDB" id="A0AAV3UDU3"/>
<dbReference type="Pfam" id="PF00389">
    <property type="entry name" value="2-Hacid_dh"/>
    <property type="match status" value="1"/>
</dbReference>
<dbReference type="InterPro" id="IPR036291">
    <property type="entry name" value="NAD(P)-bd_dom_sf"/>
</dbReference>
<dbReference type="InterPro" id="IPR006139">
    <property type="entry name" value="D-isomer_2_OHA_DH_cat_dom"/>
</dbReference>
<dbReference type="SUPFAM" id="SSF52283">
    <property type="entry name" value="Formate/glycerate dehydrogenase catalytic domain-like"/>
    <property type="match status" value="1"/>
</dbReference>
<dbReference type="InterPro" id="IPR006140">
    <property type="entry name" value="D-isomer_DH_NAD-bd"/>
</dbReference>
<sequence>MTDPTLLLTHRLRPDTASDLYAELDGHLPDGGLARARTPEEAFELLPGADGIITAGLSEEMLDAAKNLRWVQVLSAGVDRYDRDALEARDIALTNASGVHAEPIAEQVLWFLLTFERRLHVGVRQQSRGVWERFEGGELRGKTLGIIGVGAIGTRVAELSAGLGMTVIGTKRSVETAPAILDDCFPADDYREVLRRADYVVLACPLTDETEGLLGSEEFRLMPSDAVLVNIARGDVVDEAALIRALQNRLIRGAGLDVFSTEPLPPASPLWNLSNAVLTPHMAGSTPHKPGRWREIIVANYDALAAGTLDRMVNRIV</sequence>
<evidence type="ECO:0000313" key="6">
    <source>
        <dbReference type="EMBL" id="GAA5044897.1"/>
    </source>
</evidence>
<dbReference type="SUPFAM" id="SSF51735">
    <property type="entry name" value="NAD(P)-binding Rossmann-fold domains"/>
    <property type="match status" value="1"/>
</dbReference>
<dbReference type="GeneID" id="68611771"/>
<feature type="domain" description="D-isomer specific 2-hydroxyacid dehydrogenase catalytic" evidence="4">
    <location>
        <begin position="33"/>
        <end position="307"/>
    </location>
</feature>
<keyword evidence="1 3" id="KW-0560">Oxidoreductase</keyword>
<dbReference type="CDD" id="cd05300">
    <property type="entry name" value="2-Hacid_dh_1"/>
    <property type="match status" value="1"/>
</dbReference>
<keyword evidence="2" id="KW-0520">NAD</keyword>
<reference evidence="6 7" key="1">
    <citation type="journal article" date="2019" name="Int. J. Syst. Evol. Microbiol.">
        <title>The Global Catalogue of Microorganisms (GCM) 10K type strain sequencing project: providing services to taxonomists for standard genome sequencing and annotation.</title>
        <authorList>
            <consortium name="The Broad Institute Genomics Platform"/>
            <consortium name="The Broad Institute Genome Sequencing Center for Infectious Disease"/>
            <person name="Wu L."/>
            <person name="Ma J."/>
        </authorList>
    </citation>
    <scope>NUCLEOTIDE SEQUENCE [LARGE SCALE GENOMIC DNA]</scope>
    <source>
        <strain evidence="6 7">JCM 17504</strain>
    </source>
</reference>
<evidence type="ECO:0000256" key="1">
    <source>
        <dbReference type="ARBA" id="ARBA00023002"/>
    </source>
</evidence>
<feature type="domain" description="D-isomer specific 2-hydroxyacid dehydrogenase NAD-binding" evidence="5">
    <location>
        <begin position="110"/>
        <end position="283"/>
    </location>
</feature>
<dbReference type="Gene3D" id="3.40.50.720">
    <property type="entry name" value="NAD(P)-binding Rossmann-like Domain"/>
    <property type="match status" value="2"/>
</dbReference>